<sequence>MLPATAYLPQVLNPYVFMTDKQRARLTMMQATLAVLDQHAELYATNKALGTARAGLAALVQNLDPTAETQQGAANPHSAGAVKKATKQLLAQRATEVAAALLAYADEQQDIRLHTDADYTERQLRRSTDNDLARIAKNIHTQATAHFTALQEQGVTQQELTELKAALDAFQAEQVAPRAATADAKAQNKVLATTLRAAMALLRNRLDKFLVRYQRPQPQFYTAYQSARQTINTAQRRQKPAV</sequence>
<evidence type="ECO:0000313" key="2">
    <source>
        <dbReference type="Proteomes" id="UP000183947"/>
    </source>
</evidence>
<dbReference type="EMBL" id="FRAS01000012">
    <property type="protein sequence ID" value="SHL24894.1"/>
    <property type="molecule type" value="Genomic_DNA"/>
</dbReference>
<organism evidence="1 2">
    <name type="scientific">Hymenobacter psychrotolerans DSM 18569</name>
    <dbReference type="NCBI Taxonomy" id="1121959"/>
    <lineage>
        <taxon>Bacteria</taxon>
        <taxon>Pseudomonadati</taxon>
        <taxon>Bacteroidota</taxon>
        <taxon>Cytophagia</taxon>
        <taxon>Cytophagales</taxon>
        <taxon>Hymenobacteraceae</taxon>
        <taxon>Hymenobacter</taxon>
    </lineage>
</organism>
<dbReference type="AlphaFoldDB" id="A0A1M6Z2Y7"/>
<keyword evidence="2" id="KW-1185">Reference proteome</keyword>
<protein>
    <submittedName>
        <fullName evidence="1">Uncharacterized protein</fullName>
    </submittedName>
</protein>
<name>A0A1M6Z2Y7_9BACT</name>
<dbReference type="Proteomes" id="UP000183947">
    <property type="component" value="Unassembled WGS sequence"/>
</dbReference>
<gene>
    <name evidence="1" type="ORF">SAMN02746009_02407</name>
</gene>
<proteinExistence type="predicted"/>
<reference evidence="2" key="1">
    <citation type="submission" date="2016-11" db="EMBL/GenBank/DDBJ databases">
        <authorList>
            <person name="Varghese N."/>
            <person name="Submissions S."/>
        </authorList>
    </citation>
    <scope>NUCLEOTIDE SEQUENCE [LARGE SCALE GENOMIC DNA]</scope>
    <source>
        <strain evidence="2">DSM 18569</strain>
    </source>
</reference>
<evidence type="ECO:0000313" key="1">
    <source>
        <dbReference type="EMBL" id="SHL24894.1"/>
    </source>
</evidence>
<accession>A0A1M6Z2Y7</accession>